<dbReference type="InterPro" id="IPR029044">
    <property type="entry name" value="Nucleotide-diphossugar_trans"/>
</dbReference>
<sequence length="596" mass="66484">MQSANLLQRLVLPTPTTPEPLLYARTSSEVRLVDGGAVLSDGGTLSFDTSFGVFAAGRWRRVSQVNNLSVSVRASGVGIAEVVVVNGKKESVVATAQLPRGEGSPSSVMLNVPNLQESADGTYFVRVTAIGGEVCMTGGEWVTQDAPRHEVRMSLSITTFNRQEYVRKTVHNVLDLVRDNEALNGKVRVLVVDNAQNVTFDAAADAPLTVIPNGNLGGAGGFARGLIELRKAGWATHVLFMDDDITLEPEAIVRTMSLFAYAKDARLCVHGAMLSEERPWLQFEAGSQYSWRSIYPLQALGREDDMRERSVAVQDVAEVPFDYTAWWYTAFPINITNENPLPVFVRGDDVAFGLMHTGKHSITLNGVIVWHADFGLKNNPSSLFYESRNLALVDTLVFDKHTWWNLAYRFSSFGFRNLFSMRYASTEYMLRGLNAYLAGPAEWMKIDHAALHDELRVCAEEKPAPLSAELAAIRPRQPRHKALRAFGFLFAVVLVGGYIIPKPLRLKKYGVGPIDARAVGVATLRNRILYRHDRIADGYTVERDAKRFFKLLREVVKSIFAIATSYKRLKREYRAAYPRMVSNAAWEERFTSALKR</sequence>
<keyword evidence="1" id="KW-1133">Transmembrane helix</keyword>
<evidence type="ECO:0000256" key="1">
    <source>
        <dbReference type="SAM" id="Phobius"/>
    </source>
</evidence>
<accession>A0A6J7G2A3</accession>
<feature type="domain" description="Galactofuranosyltransferase-2 C-terminal" evidence="2">
    <location>
        <begin position="542"/>
        <end position="591"/>
    </location>
</feature>
<evidence type="ECO:0000259" key="2">
    <source>
        <dbReference type="Pfam" id="PF19320"/>
    </source>
</evidence>
<gene>
    <name evidence="3" type="ORF">UFOPK3573_00482</name>
    <name evidence="4" type="ORF">UFOPK3879_00266</name>
</gene>
<dbReference type="Pfam" id="PF13641">
    <property type="entry name" value="Glyco_tranf_2_3"/>
    <property type="match status" value="1"/>
</dbReference>
<dbReference type="AlphaFoldDB" id="A0A6J7G2A3"/>
<dbReference type="EMBL" id="CAFBNR010000008">
    <property type="protein sequence ID" value="CAB4956130.1"/>
    <property type="molecule type" value="Genomic_DNA"/>
</dbReference>
<organism evidence="3">
    <name type="scientific">freshwater metagenome</name>
    <dbReference type="NCBI Taxonomy" id="449393"/>
    <lineage>
        <taxon>unclassified sequences</taxon>
        <taxon>metagenomes</taxon>
        <taxon>ecological metagenomes</taxon>
    </lineage>
</organism>
<dbReference type="SUPFAM" id="SSF53448">
    <property type="entry name" value="Nucleotide-diphospho-sugar transferases"/>
    <property type="match status" value="1"/>
</dbReference>
<reference evidence="3" key="1">
    <citation type="submission" date="2020-05" db="EMBL/GenBank/DDBJ databases">
        <authorList>
            <person name="Chiriac C."/>
            <person name="Salcher M."/>
            <person name="Ghai R."/>
            <person name="Kavagutti S V."/>
        </authorList>
    </citation>
    <scope>NUCLEOTIDE SEQUENCE</scope>
</reference>
<dbReference type="InterPro" id="IPR045699">
    <property type="entry name" value="GlfT2_C"/>
</dbReference>
<keyword evidence="1" id="KW-0812">Transmembrane</keyword>
<keyword evidence="1" id="KW-0472">Membrane</keyword>
<name>A0A6J7G2A3_9ZZZZ</name>
<feature type="transmembrane region" description="Helical" evidence="1">
    <location>
        <begin position="482"/>
        <end position="500"/>
    </location>
</feature>
<evidence type="ECO:0000313" key="3">
    <source>
        <dbReference type="EMBL" id="CAB4897789.1"/>
    </source>
</evidence>
<dbReference type="Gene3D" id="3.90.550.60">
    <property type="match status" value="1"/>
</dbReference>
<dbReference type="Pfam" id="PF19320">
    <property type="entry name" value="GlfT2_domain3"/>
    <property type="match status" value="1"/>
</dbReference>
<dbReference type="EMBL" id="CAFBMJ010000024">
    <property type="protein sequence ID" value="CAB4897789.1"/>
    <property type="molecule type" value="Genomic_DNA"/>
</dbReference>
<protein>
    <submittedName>
        <fullName evidence="3">Unannotated protein</fullName>
    </submittedName>
</protein>
<evidence type="ECO:0000313" key="4">
    <source>
        <dbReference type="EMBL" id="CAB4956130.1"/>
    </source>
</evidence>
<proteinExistence type="predicted"/>